<evidence type="ECO:0000313" key="1">
    <source>
        <dbReference type="EMBL" id="POF63194.1"/>
    </source>
</evidence>
<dbReference type="PANTHER" id="PTHR37950:SF1">
    <property type="entry name" value="4-HYDROXYPHENYLACETATE CATABOLISM PROTEIN"/>
    <property type="match status" value="1"/>
</dbReference>
<protein>
    <submittedName>
        <fullName evidence="1">5-carboxymethyl-2-hydroxymuconate isomerase</fullName>
    </submittedName>
</protein>
<dbReference type="PANTHER" id="PTHR37950">
    <property type="entry name" value="4-HYDROXYPHENYLACETATE CATABOLISM PROTEIN"/>
    <property type="match status" value="1"/>
</dbReference>
<dbReference type="GO" id="GO:0008704">
    <property type="term" value="F:5-carboxymethyl-2-hydroxymuconate delta-isomerase activity"/>
    <property type="evidence" value="ECO:0007669"/>
    <property type="project" value="InterPro"/>
</dbReference>
<proteinExistence type="predicted"/>
<comment type="caution">
    <text evidence="1">The sequence shown here is derived from an EMBL/GenBank/DDBJ whole genome shotgun (WGS) entry which is preliminary data.</text>
</comment>
<dbReference type="Gene3D" id="3.30.429.10">
    <property type="entry name" value="Macrophage Migration Inhibitory Factor"/>
    <property type="match status" value="1"/>
</dbReference>
<sequence>MPHLTMEYSGNIENRIDMQGLCIDMHRAILSSGLFEAGAPRVRALRADAWAIADLDPENAFVDMSFRIGAGRSAEEKKHVGDMIFAVARNGLAHLLARPYFALSLEVREIDPRLSWKDNAMHARLRGTGMPVA</sequence>
<dbReference type="Proteomes" id="UP000237344">
    <property type="component" value="Unassembled WGS sequence"/>
</dbReference>
<dbReference type="CDD" id="cd00580">
    <property type="entry name" value="CHMI"/>
    <property type="match status" value="1"/>
</dbReference>
<keyword evidence="1" id="KW-0413">Isomerase</keyword>
<dbReference type="AlphaFoldDB" id="A0A2S3W2S3"/>
<accession>A0A2S3W2S3</accession>
<dbReference type="SUPFAM" id="SSF55331">
    <property type="entry name" value="Tautomerase/MIF"/>
    <property type="match status" value="1"/>
</dbReference>
<dbReference type="InterPro" id="IPR004220">
    <property type="entry name" value="5-COMe_2-OHmuconate_Isoase"/>
</dbReference>
<organism evidence="1 2">
    <name type="scientific">Novacetimonas maltaceti</name>
    <dbReference type="NCBI Taxonomy" id="1203393"/>
    <lineage>
        <taxon>Bacteria</taxon>
        <taxon>Pseudomonadati</taxon>
        <taxon>Pseudomonadota</taxon>
        <taxon>Alphaproteobacteria</taxon>
        <taxon>Acetobacterales</taxon>
        <taxon>Acetobacteraceae</taxon>
        <taxon>Novacetimonas</taxon>
    </lineage>
</organism>
<dbReference type="RefSeq" id="WP_110094751.1">
    <property type="nucleotide sequence ID" value="NZ_NKUE01000011.1"/>
</dbReference>
<dbReference type="EMBL" id="POTC01000010">
    <property type="protein sequence ID" value="POF63194.1"/>
    <property type="molecule type" value="Genomic_DNA"/>
</dbReference>
<gene>
    <name evidence="1" type="ORF">KMAL_11010</name>
</gene>
<dbReference type="OrthoDB" id="9814215at2"/>
<dbReference type="Pfam" id="PF02962">
    <property type="entry name" value="CHMI"/>
    <property type="match status" value="1"/>
</dbReference>
<reference evidence="1 2" key="1">
    <citation type="submission" date="2018-01" db="EMBL/GenBank/DDBJ databases">
        <title>Draft Genome Sequence of Komagataeibacter maltaceti LMG 1529, a Vinegar Producing Acetic Acid Bacterium Isolated from Malt Vinegar Brewery Acetifiers.</title>
        <authorList>
            <person name="Zhang Q."/>
            <person name="Hollensteiner J."/>
            <person name="Poehlein A."/>
            <person name="Daniel R."/>
        </authorList>
    </citation>
    <scope>NUCLEOTIDE SEQUENCE [LARGE SCALE GENOMIC DNA]</scope>
    <source>
        <strain evidence="1 2">LMG 1529</strain>
    </source>
</reference>
<evidence type="ECO:0000313" key="2">
    <source>
        <dbReference type="Proteomes" id="UP000237344"/>
    </source>
</evidence>
<dbReference type="InterPro" id="IPR014347">
    <property type="entry name" value="Tautomerase/MIF_sf"/>
</dbReference>
<name>A0A2S3W2S3_9PROT</name>
<keyword evidence="2" id="KW-1185">Reference proteome</keyword>